<evidence type="ECO:0000259" key="2">
    <source>
        <dbReference type="Pfam" id="PF14285"/>
    </source>
</evidence>
<evidence type="ECO:0000313" key="3">
    <source>
        <dbReference type="EMBL" id="MEQ3353064.1"/>
    </source>
</evidence>
<feature type="domain" description="DUF4367" evidence="2">
    <location>
        <begin position="116"/>
        <end position="221"/>
    </location>
</feature>
<evidence type="ECO:0000256" key="1">
    <source>
        <dbReference type="SAM" id="Phobius"/>
    </source>
</evidence>
<organism evidence="3 4">
    <name type="scientific">Aedoeadaptatus acetigenes</name>
    <dbReference type="NCBI Taxonomy" id="2981723"/>
    <lineage>
        <taxon>Bacteria</taxon>
        <taxon>Bacillati</taxon>
        <taxon>Bacillota</taxon>
        <taxon>Tissierellia</taxon>
        <taxon>Tissierellales</taxon>
        <taxon>Peptoniphilaceae</taxon>
        <taxon>Aedoeadaptatus</taxon>
    </lineage>
</organism>
<dbReference type="Proteomes" id="UP001481872">
    <property type="component" value="Unassembled WGS sequence"/>
</dbReference>
<dbReference type="InterPro" id="IPR025377">
    <property type="entry name" value="DUF4367"/>
</dbReference>
<accession>A0ABV1J4G1</accession>
<gene>
    <name evidence="3" type="ORF">AAA081_01935</name>
</gene>
<keyword evidence="4" id="KW-1185">Reference proteome</keyword>
<dbReference type="RefSeq" id="WP_349053472.1">
    <property type="nucleotide sequence ID" value="NZ_JBBNPS010000003.1"/>
</dbReference>
<keyword evidence="1" id="KW-0812">Transmembrane</keyword>
<proteinExistence type="predicted"/>
<protein>
    <submittedName>
        <fullName evidence="3">DUF4367 domain-containing protein</fullName>
    </submittedName>
</protein>
<dbReference type="Pfam" id="PF14285">
    <property type="entry name" value="DUF4367"/>
    <property type="match status" value="1"/>
</dbReference>
<reference evidence="3 4" key="1">
    <citation type="submission" date="2024-04" db="EMBL/GenBank/DDBJ databases">
        <title>Human intestinal bacterial collection.</title>
        <authorList>
            <person name="Pauvert C."/>
            <person name="Hitch T.C.A."/>
            <person name="Clavel T."/>
        </authorList>
    </citation>
    <scope>NUCLEOTIDE SEQUENCE [LARGE SCALE GENOMIC DNA]</scope>
    <source>
        <strain evidence="3 4">CLA-SR-H026</strain>
    </source>
</reference>
<keyword evidence="1" id="KW-1133">Transmembrane helix</keyword>
<name>A0ABV1J4G1_9FIRM</name>
<sequence>MNDRQLDQWIKNAMEKNTEEEIRALEEQWTSDHDRAFALSTETDRKILAAIQRNKKKNPLKKAAAVLLVAGIGLGSLFAFHGDALAQIQSYVEAWFSDHTAIYFTEKEKVEKKDWEITYVPKGYKKKETRDLTNMMDIVYENKEGQQLFFDYTSKEGVYTIGQDNEHGSIRKLRIGENEAILYESRDASFMNTLILDTEDYVFTLDGYLSADELIKMAESIREKK</sequence>
<comment type="caution">
    <text evidence="3">The sequence shown here is derived from an EMBL/GenBank/DDBJ whole genome shotgun (WGS) entry which is preliminary data.</text>
</comment>
<feature type="transmembrane region" description="Helical" evidence="1">
    <location>
        <begin position="63"/>
        <end position="80"/>
    </location>
</feature>
<evidence type="ECO:0000313" key="4">
    <source>
        <dbReference type="Proteomes" id="UP001481872"/>
    </source>
</evidence>
<dbReference type="EMBL" id="JBBNPS010000003">
    <property type="protein sequence ID" value="MEQ3353064.1"/>
    <property type="molecule type" value="Genomic_DNA"/>
</dbReference>
<keyword evidence="1" id="KW-0472">Membrane</keyword>